<dbReference type="PANTHER" id="PTHR30012">
    <property type="entry name" value="GENERAL SECRETION PATHWAY PROTEIN"/>
    <property type="match status" value="1"/>
</dbReference>
<evidence type="ECO:0000256" key="2">
    <source>
        <dbReference type="ARBA" id="ARBA00005745"/>
    </source>
</evidence>
<evidence type="ECO:0000256" key="6">
    <source>
        <dbReference type="ARBA" id="ARBA00022989"/>
    </source>
</evidence>
<gene>
    <name evidence="12" type="ORF">Q5761_03225</name>
</gene>
<keyword evidence="9" id="KW-0175">Coiled coil</keyword>
<keyword evidence="6 10" id="KW-1133">Transmembrane helix</keyword>
<keyword evidence="4" id="KW-1003">Cell membrane</keyword>
<evidence type="ECO:0000313" key="12">
    <source>
        <dbReference type="EMBL" id="WPD20232.1"/>
    </source>
</evidence>
<name>A0ABZ0QRV1_9FIRM</name>
<evidence type="ECO:0000256" key="10">
    <source>
        <dbReference type="SAM" id="Phobius"/>
    </source>
</evidence>
<organism evidence="12 13">
    <name type="scientific">Thermaerobacter composti</name>
    <dbReference type="NCBI Taxonomy" id="554949"/>
    <lineage>
        <taxon>Bacteria</taxon>
        <taxon>Bacillati</taxon>
        <taxon>Bacillota</taxon>
        <taxon>Clostridia</taxon>
        <taxon>Eubacteriales</taxon>
        <taxon>Clostridiales Family XVII. Incertae Sedis</taxon>
        <taxon>Thermaerobacter</taxon>
    </lineage>
</organism>
<evidence type="ECO:0000256" key="7">
    <source>
        <dbReference type="ARBA" id="ARBA00023136"/>
    </source>
</evidence>
<dbReference type="PANTHER" id="PTHR30012:SF0">
    <property type="entry name" value="TYPE II SECRETION SYSTEM PROTEIN F-RELATED"/>
    <property type="match status" value="1"/>
</dbReference>
<keyword evidence="5 8" id="KW-0812">Transmembrane</keyword>
<feature type="transmembrane region" description="Helical" evidence="10">
    <location>
        <begin position="222"/>
        <end position="241"/>
    </location>
</feature>
<comment type="similarity">
    <text evidence="2 8">Belongs to the GSP F family.</text>
</comment>
<evidence type="ECO:0000256" key="1">
    <source>
        <dbReference type="ARBA" id="ARBA00004651"/>
    </source>
</evidence>
<feature type="coiled-coil region" evidence="9">
    <location>
        <begin position="138"/>
        <end position="165"/>
    </location>
</feature>
<dbReference type="InterPro" id="IPR003004">
    <property type="entry name" value="GspF/PilC"/>
</dbReference>
<feature type="transmembrane region" description="Helical" evidence="10">
    <location>
        <begin position="174"/>
        <end position="202"/>
    </location>
</feature>
<evidence type="ECO:0000313" key="13">
    <source>
        <dbReference type="Proteomes" id="UP001304683"/>
    </source>
</evidence>
<dbReference type="RefSeq" id="WP_318751590.1">
    <property type="nucleotide sequence ID" value="NZ_CP132508.1"/>
</dbReference>
<dbReference type="InterPro" id="IPR001992">
    <property type="entry name" value="T2SS_GspF/T4SS_PilC_CS"/>
</dbReference>
<evidence type="ECO:0000256" key="4">
    <source>
        <dbReference type="ARBA" id="ARBA00022475"/>
    </source>
</evidence>
<keyword evidence="13" id="KW-1185">Reference proteome</keyword>
<feature type="transmembrane region" description="Helical" evidence="10">
    <location>
        <begin position="375"/>
        <end position="399"/>
    </location>
</feature>
<dbReference type="PRINTS" id="PR00812">
    <property type="entry name" value="BCTERIALGSPF"/>
</dbReference>
<evidence type="ECO:0000256" key="9">
    <source>
        <dbReference type="SAM" id="Coils"/>
    </source>
</evidence>
<feature type="domain" description="Type II secretion system protein GspF" evidence="11">
    <location>
        <begin position="71"/>
        <end position="193"/>
    </location>
</feature>
<feature type="domain" description="Type II secretion system protein GspF" evidence="11">
    <location>
        <begin position="273"/>
        <end position="394"/>
    </location>
</feature>
<evidence type="ECO:0000259" key="11">
    <source>
        <dbReference type="Pfam" id="PF00482"/>
    </source>
</evidence>
<dbReference type="Gene3D" id="1.20.81.30">
    <property type="entry name" value="Type II secretion system (T2SS), domain F"/>
    <property type="match status" value="2"/>
</dbReference>
<proteinExistence type="inferred from homology"/>
<protein>
    <submittedName>
        <fullName evidence="12">Type II secretion system F family protein</fullName>
    </submittedName>
</protein>
<dbReference type="Pfam" id="PF00482">
    <property type="entry name" value="T2SSF"/>
    <property type="match status" value="2"/>
</dbReference>
<dbReference type="InterPro" id="IPR042094">
    <property type="entry name" value="T2SS_GspF_sf"/>
</dbReference>
<evidence type="ECO:0000256" key="3">
    <source>
        <dbReference type="ARBA" id="ARBA00022448"/>
    </source>
</evidence>
<keyword evidence="7 10" id="KW-0472">Membrane</keyword>
<accession>A0ABZ0QRV1</accession>
<comment type="subcellular location">
    <subcellularLocation>
        <location evidence="1 8">Cell membrane</location>
        <topology evidence="1 8">Multi-pass membrane protein</topology>
    </subcellularLocation>
</comment>
<reference evidence="12 13" key="1">
    <citation type="submission" date="2023-08" db="EMBL/GenBank/DDBJ databases">
        <title>Genome sequence of Thermaerobacter compostii strain Ins1, a spore-forming filamentous bacterium isolated from a deep geothermal reservoir.</title>
        <authorList>
            <person name="Bregnard D."/>
            <person name="Gonzalez D."/>
            <person name="Junier P."/>
        </authorList>
    </citation>
    <scope>NUCLEOTIDE SEQUENCE [LARGE SCALE GENOMIC DNA]</scope>
    <source>
        <strain evidence="12 13">Ins1</strain>
    </source>
</reference>
<evidence type="ECO:0000256" key="5">
    <source>
        <dbReference type="ARBA" id="ARBA00022692"/>
    </source>
</evidence>
<dbReference type="PROSITE" id="PS00874">
    <property type="entry name" value="T2SP_F"/>
    <property type="match status" value="1"/>
</dbReference>
<dbReference type="InterPro" id="IPR018076">
    <property type="entry name" value="T2SS_GspF_dom"/>
</dbReference>
<sequence>MYVYLARDIRTGRRVRGRIDAASLQEALGRLREAGYVTLQVRPLVWWRDLDVREWLRRDRLRLHPRERAVFFRQMAALLRAGIPLTTALASLAAQSRGRLRELNRRLHRSIDEGRSLHEALALQAGAFHPVHLALVRAAELSGTLDEAMARLAADEERRVRVEGKLRAAMGYPLFVLVVTLGVLVVMVTFVVPTLAGIFAQFELPLPWPTRFWLGVARDGRGLAGFVALAASVGAAAWGWARSPAGGRRWDAWKLRLPIIGPLAQALVLARITRALATLYRSGLPMLESLAAAGALAGNRVFTAALAQARSALQRGASLASALGAPGVFPQILVDLVAVGEATGALDELLDRAARLYEDEADRRLDGLTTLVEPVLVLVMGAVVGFVAISVVLPILALLSGVTTLGG</sequence>
<keyword evidence="3 8" id="KW-0813">Transport</keyword>
<dbReference type="EMBL" id="CP132508">
    <property type="protein sequence ID" value="WPD20232.1"/>
    <property type="molecule type" value="Genomic_DNA"/>
</dbReference>
<dbReference type="Proteomes" id="UP001304683">
    <property type="component" value="Chromosome"/>
</dbReference>
<evidence type="ECO:0000256" key="8">
    <source>
        <dbReference type="RuleBase" id="RU003923"/>
    </source>
</evidence>